<accession>A0A8J2SEA1</accession>
<dbReference type="EMBL" id="CAKKNE010000003">
    <property type="protein sequence ID" value="CAH0371198.1"/>
    <property type="molecule type" value="Genomic_DNA"/>
</dbReference>
<comment type="caution">
    <text evidence="2">The sequence shown here is derived from an EMBL/GenBank/DDBJ whole genome shotgun (WGS) entry which is preliminary data.</text>
</comment>
<dbReference type="Proteomes" id="UP000789595">
    <property type="component" value="Unassembled WGS sequence"/>
</dbReference>
<dbReference type="Gene3D" id="2.60.120.650">
    <property type="entry name" value="Cupin"/>
    <property type="match status" value="1"/>
</dbReference>
<dbReference type="GO" id="GO:0016706">
    <property type="term" value="F:2-oxoglutarate-dependent dioxygenase activity"/>
    <property type="evidence" value="ECO:0007669"/>
    <property type="project" value="TreeGrafter"/>
</dbReference>
<dbReference type="GO" id="GO:0043565">
    <property type="term" value="F:sequence-specific DNA binding"/>
    <property type="evidence" value="ECO:0007669"/>
    <property type="project" value="TreeGrafter"/>
</dbReference>
<dbReference type="InterPro" id="IPR050910">
    <property type="entry name" value="JMJD6_ArgDemeth/LysHydrox"/>
</dbReference>
<dbReference type="AlphaFoldDB" id="A0A8J2SEA1"/>
<gene>
    <name evidence="2" type="ORF">PECAL_3P11280</name>
</gene>
<dbReference type="GO" id="GO:0045905">
    <property type="term" value="P:positive regulation of translational termination"/>
    <property type="evidence" value="ECO:0007669"/>
    <property type="project" value="TreeGrafter"/>
</dbReference>
<name>A0A8J2SEA1_9STRA</name>
<sequence length="330" mass="35798">MRRTALALHAIAATANAHSWAARIDAKDAPAIRAALDSGQPFVAAGALSPEACDAWTGNLMEGFGDAIVTQQIAGDPFDAPLAEFFYDALASTHETPHFLFDEALLEGNLRAAAIAPQRAIFEGEESWLDAFPAERRPADACVVCAGAGARSPLHRDPYDWTGTSLCLEGSKVWRFLLDVDDADLEAYKLPSEAFGDDSAGTQSDIDLYCVQEGDWPDAADFEDDRDLVKAKAGPENFTPSTQVPGRFCTALQFAGDVVIVPPKSWHQTYALEPSCAVASQFCGRRDAPTVFEHMIRHRSRDDDRVLDLARTAPPRDAVRALFARLDSDS</sequence>
<evidence type="ECO:0000313" key="2">
    <source>
        <dbReference type="EMBL" id="CAH0371198.1"/>
    </source>
</evidence>
<dbReference type="GO" id="GO:0005737">
    <property type="term" value="C:cytoplasm"/>
    <property type="evidence" value="ECO:0007669"/>
    <property type="project" value="TreeGrafter"/>
</dbReference>
<dbReference type="SUPFAM" id="SSF51197">
    <property type="entry name" value="Clavaminate synthase-like"/>
    <property type="match status" value="1"/>
</dbReference>
<evidence type="ECO:0000313" key="3">
    <source>
        <dbReference type="Proteomes" id="UP000789595"/>
    </source>
</evidence>
<dbReference type="PANTHER" id="PTHR12480:SF6">
    <property type="entry name" value="2-OXOGLUTARATE AND IRON-DEPENDENT OXYGENASE JMJD4"/>
    <property type="match status" value="1"/>
</dbReference>
<keyword evidence="3" id="KW-1185">Reference proteome</keyword>
<dbReference type="PROSITE" id="PS51184">
    <property type="entry name" value="JMJC"/>
    <property type="match status" value="1"/>
</dbReference>
<organism evidence="2 3">
    <name type="scientific">Pelagomonas calceolata</name>
    <dbReference type="NCBI Taxonomy" id="35677"/>
    <lineage>
        <taxon>Eukaryota</taxon>
        <taxon>Sar</taxon>
        <taxon>Stramenopiles</taxon>
        <taxon>Ochrophyta</taxon>
        <taxon>Pelagophyceae</taxon>
        <taxon>Pelagomonadales</taxon>
        <taxon>Pelagomonadaceae</taxon>
        <taxon>Pelagomonas</taxon>
    </lineage>
</organism>
<reference evidence="2" key="1">
    <citation type="submission" date="2021-11" db="EMBL/GenBank/DDBJ databases">
        <authorList>
            <consortium name="Genoscope - CEA"/>
            <person name="William W."/>
        </authorList>
    </citation>
    <scope>NUCLEOTIDE SEQUENCE</scope>
</reference>
<feature type="domain" description="JmjC" evidence="1">
    <location>
        <begin position="105"/>
        <end position="299"/>
    </location>
</feature>
<evidence type="ECO:0000259" key="1">
    <source>
        <dbReference type="PROSITE" id="PS51184"/>
    </source>
</evidence>
<dbReference type="GO" id="GO:0005634">
    <property type="term" value="C:nucleus"/>
    <property type="evidence" value="ECO:0007669"/>
    <property type="project" value="TreeGrafter"/>
</dbReference>
<dbReference type="OrthoDB" id="47110at2759"/>
<protein>
    <recommendedName>
        <fullName evidence="1">JmjC domain-containing protein</fullName>
    </recommendedName>
</protein>
<dbReference type="InterPro" id="IPR003347">
    <property type="entry name" value="JmjC_dom"/>
</dbReference>
<proteinExistence type="predicted"/>
<dbReference type="PANTHER" id="PTHR12480">
    <property type="entry name" value="ARGININE DEMETHYLASE AND LYSYL-HYDROXYLASE JMJD"/>
    <property type="match status" value="1"/>
</dbReference>
<dbReference type="Pfam" id="PF02373">
    <property type="entry name" value="JmjC"/>
    <property type="match status" value="1"/>
</dbReference>